<evidence type="ECO:0000256" key="1">
    <source>
        <dbReference type="ARBA" id="ARBA00004651"/>
    </source>
</evidence>
<dbReference type="Pfam" id="PF00876">
    <property type="entry name" value="Innexin"/>
    <property type="match status" value="1"/>
</dbReference>
<evidence type="ECO:0000256" key="6">
    <source>
        <dbReference type="ARBA" id="ARBA00023065"/>
    </source>
</evidence>
<keyword evidence="11" id="KW-1185">Reference proteome</keyword>
<comment type="subcellular location">
    <subcellularLocation>
        <location evidence="1 9">Cell membrane</location>
        <topology evidence="1 9">Multi-pass membrane protein</topology>
    </subcellularLocation>
</comment>
<gene>
    <name evidence="9" type="primary">inx</name>
</gene>
<keyword evidence="4 9" id="KW-0812">Transmembrane</keyword>
<keyword evidence="5 9" id="KW-1133">Transmembrane helix</keyword>
<proteinExistence type="inferred from homology"/>
<keyword evidence="2 9" id="KW-0813">Transport</keyword>
<evidence type="ECO:0000313" key="10">
    <source>
        <dbReference type="EnsemblMetazoa" id="CLYHEMP000180.2"/>
    </source>
</evidence>
<dbReference type="PANTHER" id="PTHR11893">
    <property type="entry name" value="INNEXIN"/>
    <property type="match status" value="1"/>
</dbReference>
<name>A0A7M5UY47_9CNID</name>
<comment type="function">
    <text evidence="9">Structural component of the gap junctions.</text>
</comment>
<evidence type="ECO:0000256" key="3">
    <source>
        <dbReference type="ARBA" id="ARBA00022475"/>
    </source>
</evidence>
<evidence type="ECO:0000256" key="7">
    <source>
        <dbReference type="ARBA" id="ARBA00023136"/>
    </source>
</evidence>
<dbReference type="GO" id="GO:0005243">
    <property type="term" value="F:gap junction channel activity"/>
    <property type="evidence" value="ECO:0007669"/>
    <property type="project" value="TreeGrafter"/>
</dbReference>
<dbReference type="InterPro" id="IPR000990">
    <property type="entry name" value="Innexin"/>
</dbReference>
<dbReference type="OrthoDB" id="5867527at2759"/>
<keyword evidence="8 9" id="KW-0407">Ion channel</keyword>
<sequence length="422" mass="49108">MVSFISSDIKDIFTIKLKTRQDDYTDQFSRIFMVKMFMVSALVMGFDWFQDTVNCMIPDIDLHKVGEDFVHSACWIQGFYVYPQLSELIGETNYYGIPKDISKNGVNAKGQLCEMKQGQYGEYDDCMELRRLYFLQYQWMPFFVASAAIIYYLPYIIYQIFNTDVQSLKETIQKEKVNGGDIVENFFNYDINTIFQMRFNVLMNLVVKILYLAVNLGVFYLTDHLLNGGFQLYGKNWLDWAALPNQESYDFKTGTSVKPGDVLLPTFGFCEIYESSSTKTFKYNNKSKFICEISLNVMYQYIFIILWFFMLAGIFISAFGILHNIAGHTITVIYFIRESPSAKALFRSLSFRECEYLSVIRHQDSQLYHDVMERIRLKRPELAKFSVNGKINAPPLSALNCDTYKETAFKEGSIYHGNLNML</sequence>
<comment type="caution">
    <text evidence="9">Lacks conserved residue(s) required for the propagation of feature annotation.</text>
</comment>
<evidence type="ECO:0000256" key="2">
    <source>
        <dbReference type="ARBA" id="ARBA00022448"/>
    </source>
</evidence>
<evidence type="ECO:0000256" key="8">
    <source>
        <dbReference type="ARBA" id="ARBA00023303"/>
    </source>
</evidence>
<comment type="similarity">
    <text evidence="9">Belongs to the pannexin family.</text>
</comment>
<feature type="transmembrane region" description="Helical" evidence="9">
    <location>
        <begin position="31"/>
        <end position="49"/>
    </location>
</feature>
<dbReference type="PROSITE" id="PS51013">
    <property type="entry name" value="PANNEXIN"/>
    <property type="match status" value="1"/>
</dbReference>
<dbReference type="GO" id="GO:0034220">
    <property type="term" value="P:monoatomic ion transmembrane transport"/>
    <property type="evidence" value="ECO:0007669"/>
    <property type="project" value="UniProtKB-KW"/>
</dbReference>
<dbReference type="Proteomes" id="UP000594262">
    <property type="component" value="Unplaced"/>
</dbReference>
<reference evidence="10" key="1">
    <citation type="submission" date="2021-01" db="UniProtKB">
        <authorList>
            <consortium name="EnsemblMetazoa"/>
        </authorList>
    </citation>
    <scope>IDENTIFICATION</scope>
</reference>
<organism evidence="10 11">
    <name type="scientific">Clytia hemisphaerica</name>
    <dbReference type="NCBI Taxonomy" id="252671"/>
    <lineage>
        <taxon>Eukaryota</taxon>
        <taxon>Metazoa</taxon>
        <taxon>Cnidaria</taxon>
        <taxon>Hydrozoa</taxon>
        <taxon>Hydroidolina</taxon>
        <taxon>Leptothecata</taxon>
        <taxon>Obeliida</taxon>
        <taxon>Clytiidae</taxon>
        <taxon>Clytia</taxon>
    </lineage>
</organism>
<evidence type="ECO:0000256" key="5">
    <source>
        <dbReference type="ARBA" id="ARBA00022989"/>
    </source>
</evidence>
<dbReference type="GO" id="GO:0005886">
    <property type="term" value="C:plasma membrane"/>
    <property type="evidence" value="ECO:0007669"/>
    <property type="project" value="UniProtKB-SubCell"/>
</dbReference>
<keyword evidence="6 9" id="KW-0406">Ion transport</keyword>
<dbReference type="PANTHER" id="PTHR11893:SF36">
    <property type="entry name" value="INNEXIN-5"/>
    <property type="match status" value="1"/>
</dbReference>
<keyword evidence="3" id="KW-1003">Cell membrane</keyword>
<evidence type="ECO:0000256" key="4">
    <source>
        <dbReference type="ARBA" id="ARBA00022692"/>
    </source>
</evidence>
<dbReference type="GO" id="GO:0005921">
    <property type="term" value="C:gap junction"/>
    <property type="evidence" value="ECO:0007669"/>
    <property type="project" value="UniProtKB-UniRule"/>
</dbReference>
<feature type="transmembrane region" description="Helical" evidence="9">
    <location>
        <begin position="201"/>
        <end position="221"/>
    </location>
</feature>
<keyword evidence="7 9" id="KW-0472">Membrane</keyword>
<evidence type="ECO:0000256" key="9">
    <source>
        <dbReference type="RuleBase" id="RU010713"/>
    </source>
</evidence>
<protein>
    <recommendedName>
        <fullName evidence="9">Innexin</fullName>
    </recommendedName>
</protein>
<feature type="transmembrane region" description="Helical" evidence="9">
    <location>
        <begin position="139"/>
        <end position="161"/>
    </location>
</feature>
<dbReference type="AlphaFoldDB" id="A0A7M5UY47"/>
<evidence type="ECO:0000313" key="11">
    <source>
        <dbReference type="Proteomes" id="UP000594262"/>
    </source>
</evidence>
<dbReference type="EnsemblMetazoa" id="CLYHEMT000180.2">
    <property type="protein sequence ID" value="CLYHEMP000180.2"/>
    <property type="gene ID" value="CLYHEMG000180"/>
</dbReference>
<accession>A0A7M5UY47</accession>